<proteinExistence type="predicted"/>
<feature type="compositionally biased region" description="Polar residues" evidence="7">
    <location>
        <begin position="120"/>
        <end position="129"/>
    </location>
</feature>
<dbReference type="InterPro" id="IPR011009">
    <property type="entry name" value="Kinase-like_dom_sf"/>
</dbReference>
<dbReference type="PANTHER" id="PTHR45646:SF11">
    <property type="entry name" value="SERINE_THREONINE-PROTEIN KINASE DOA"/>
    <property type="match status" value="1"/>
</dbReference>
<organism evidence="9 10">
    <name type="scientific">Podila verticillata NRRL 6337</name>
    <dbReference type="NCBI Taxonomy" id="1069443"/>
    <lineage>
        <taxon>Eukaryota</taxon>
        <taxon>Fungi</taxon>
        <taxon>Fungi incertae sedis</taxon>
        <taxon>Mucoromycota</taxon>
        <taxon>Mortierellomycotina</taxon>
        <taxon>Mortierellomycetes</taxon>
        <taxon>Mortierellales</taxon>
        <taxon>Mortierellaceae</taxon>
        <taxon>Podila</taxon>
    </lineage>
</organism>
<feature type="compositionally biased region" description="Basic residues" evidence="7">
    <location>
        <begin position="385"/>
        <end position="401"/>
    </location>
</feature>
<dbReference type="InterPro" id="IPR000719">
    <property type="entry name" value="Prot_kinase_dom"/>
</dbReference>
<dbReference type="CDD" id="cd14134">
    <property type="entry name" value="PKc_CLK"/>
    <property type="match status" value="1"/>
</dbReference>
<evidence type="ECO:0000259" key="8">
    <source>
        <dbReference type="PROSITE" id="PS50011"/>
    </source>
</evidence>
<keyword evidence="4 9" id="KW-0418">Kinase</keyword>
<keyword evidence="3 6" id="KW-0547">Nucleotide-binding</keyword>
<feature type="compositionally biased region" description="Basic and acidic residues" evidence="7">
    <location>
        <begin position="137"/>
        <end position="152"/>
    </location>
</feature>
<evidence type="ECO:0000313" key="9">
    <source>
        <dbReference type="EMBL" id="KFH62870.1"/>
    </source>
</evidence>
<dbReference type="Gene3D" id="1.10.510.10">
    <property type="entry name" value="Transferase(Phosphotransferase) domain 1"/>
    <property type="match status" value="1"/>
</dbReference>
<dbReference type="PROSITE" id="PS00108">
    <property type="entry name" value="PROTEIN_KINASE_ST"/>
    <property type="match status" value="1"/>
</dbReference>
<dbReference type="GO" id="GO:0043484">
    <property type="term" value="P:regulation of RNA splicing"/>
    <property type="evidence" value="ECO:0007669"/>
    <property type="project" value="TreeGrafter"/>
</dbReference>
<keyword evidence="2" id="KW-0808">Transferase</keyword>
<accession>A0A086TLP3</accession>
<feature type="domain" description="Protein kinase" evidence="8">
    <location>
        <begin position="454"/>
        <end position="781"/>
    </location>
</feature>
<feature type="compositionally biased region" description="Basic residues" evidence="7">
    <location>
        <begin position="54"/>
        <end position="69"/>
    </location>
</feature>
<evidence type="ECO:0000256" key="5">
    <source>
        <dbReference type="ARBA" id="ARBA00022840"/>
    </source>
</evidence>
<sequence>MIMATTTTTGKRPADWTDFYRNGAPREIIVIDDDSPPPQLPSLSAGSTSSTGSYHHHPYPHQNQHHNHHYQQQQQHQYSQQQQQHQQQLQQQRPQRQPSPYHHQKLPQQPHQEPHHSRYSQHNTHQPEQQPHYYPDNQHHYQETHRYGEDLSPRSAMPPPHPHYHPPSSSQASISNHQSHGQGLGGLGQGESQARRSNKRLPSADLDYSITSGGDLSYSTTSSSSNTALHYPPPPPPHRLPYSSDHPTYPYPQHAHTYDDPDLAPALSLHPVAHQNDSDSHPQYRPYLDRQQQQHHPAPPPPPYHPGYSYYSGPPSPVFPPSYSHSHMPMPTSSGLDPTRAYDPVEVPPMKRKRRSIVDAKYFSGPPPPTHPQPQPHHPYGTGHHTQHHHQKHQQHPHPQHQPREDLPVLYAPPNLPSATNVISGTACEPTSTPWDDKEGHYIVVPNQDLIPRYKILRLLGQGTFGKVVECFDRETGQHCAIKIIRAVQKYRDASKTEIRVLATMKAYDPENTFKCLHLREWFDHKNHVCMVFELLGQSIYDWLKDNTFCPFPPNQIQQFARQLLTSVAFLHRLRLIHTDLKPENILLANGDFRMATYKGKPGIKMRRILRNPDIRLIDFGSATFEEDHHSSVVSTRHYRAPEIILGLGWSYPCDIWSVGCILIEFLTGEALFQTHDNLEHLAMMQSVLGPMPDGLIRASPKTTQKFFVENRLAYPNDETKRNSRKFVKALRPLRDYVVPVSSAPESLAFAEAFADLLSRLFAYDPKYRISAADALDHAYFKYEVDEAGQVLSVP</sequence>
<dbReference type="EMBL" id="KN042430">
    <property type="protein sequence ID" value="KFH62870.1"/>
    <property type="molecule type" value="Genomic_DNA"/>
</dbReference>
<evidence type="ECO:0000256" key="3">
    <source>
        <dbReference type="ARBA" id="ARBA00022741"/>
    </source>
</evidence>
<evidence type="ECO:0000256" key="6">
    <source>
        <dbReference type="PROSITE-ProRule" id="PRU10141"/>
    </source>
</evidence>
<keyword evidence="1" id="KW-0723">Serine/threonine-protein kinase</keyword>
<feature type="compositionally biased region" description="Low complexity" evidence="7">
    <location>
        <begin position="70"/>
        <end position="101"/>
    </location>
</feature>
<dbReference type="InterPro" id="IPR017441">
    <property type="entry name" value="Protein_kinase_ATP_BS"/>
</dbReference>
<dbReference type="InterPro" id="IPR051175">
    <property type="entry name" value="CLK_kinases"/>
</dbReference>
<dbReference type="Pfam" id="PF00069">
    <property type="entry name" value="Pkinase"/>
    <property type="match status" value="1"/>
</dbReference>
<dbReference type="PROSITE" id="PS00107">
    <property type="entry name" value="PROTEIN_KINASE_ATP"/>
    <property type="match status" value="1"/>
</dbReference>
<gene>
    <name evidence="9" type="ORF">MVEG_11395</name>
</gene>
<dbReference type="PANTHER" id="PTHR45646">
    <property type="entry name" value="SERINE/THREONINE-PROTEIN KINASE DOA-RELATED"/>
    <property type="match status" value="1"/>
</dbReference>
<dbReference type="GO" id="GO:0005524">
    <property type="term" value="F:ATP binding"/>
    <property type="evidence" value="ECO:0007669"/>
    <property type="project" value="UniProtKB-UniRule"/>
</dbReference>
<feature type="compositionally biased region" description="Low complexity" evidence="7">
    <location>
        <begin position="41"/>
        <end position="53"/>
    </location>
</feature>
<feature type="region of interest" description="Disordered" evidence="7">
    <location>
        <begin position="29"/>
        <end position="407"/>
    </location>
</feature>
<dbReference type="OrthoDB" id="283111at2759"/>
<dbReference type="PROSITE" id="PS50011">
    <property type="entry name" value="PROTEIN_KINASE_DOM"/>
    <property type="match status" value="1"/>
</dbReference>
<feature type="compositionally biased region" description="Low complexity" evidence="7">
    <location>
        <begin position="166"/>
        <end position="181"/>
    </location>
</feature>
<feature type="binding site" evidence="6">
    <location>
        <position position="483"/>
    </location>
    <ligand>
        <name>ATP</name>
        <dbReference type="ChEBI" id="CHEBI:30616"/>
    </ligand>
</feature>
<dbReference type="GO" id="GO:0004674">
    <property type="term" value="F:protein serine/threonine kinase activity"/>
    <property type="evidence" value="ECO:0007669"/>
    <property type="project" value="UniProtKB-KW"/>
</dbReference>
<evidence type="ECO:0000313" key="10">
    <source>
        <dbReference type="Proteomes" id="UP000243308"/>
    </source>
</evidence>
<feature type="compositionally biased region" description="Low complexity" evidence="7">
    <location>
        <begin position="211"/>
        <end position="227"/>
    </location>
</feature>
<dbReference type="AlphaFoldDB" id="A0A086TLP3"/>
<keyword evidence="10" id="KW-1185">Reference proteome</keyword>
<dbReference type="GO" id="GO:0005634">
    <property type="term" value="C:nucleus"/>
    <property type="evidence" value="ECO:0007669"/>
    <property type="project" value="TreeGrafter"/>
</dbReference>
<evidence type="ECO:0000256" key="7">
    <source>
        <dbReference type="SAM" id="MobiDB-lite"/>
    </source>
</evidence>
<feature type="compositionally biased region" description="Low complexity" evidence="7">
    <location>
        <begin position="321"/>
        <end position="334"/>
    </location>
</feature>
<protein>
    <submittedName>
        <fullName evidence="9">CMGC/CLK protein kinase</fullName>
    </submittedName>
</protein>
<feature type="compositionally biased region" description="Pro residues" evidence="7">
    <location>
        <begin position="365"/>
        <end position="377"/>
    </location>
</feature>
<reference evidence="9 10" key="1">
    <citation type="submission" date="2011-02" db="EMBL/GenBank/DDBJ databases">
        <title>The Genome Sequence of Mortierella verticillata NRRL 6337.</title>
        <authorList>
            <consortium name="The Broad Institute Genome Sequencing Platform"/>
            <person name="Russ C."/>
            <person name="Cuomo C."/>
            <person name="Burger G."/>
            <person name="Gray M.W."/>
            <person name="Holland P.W.H."/>
            <person name="King N."/>
            <person name="Lang F.B.F."/>
            <person name="Roger A.J."/>
            <person name="Ruiz-Trillo I."/>
            <person name="Young S.K."/>
            <person name="Zeng Q."/>
            <person name="Gargeya S."/>
            <person name="Alvarado L."/>
            <person name="Berlin A."/>
            <person name="Chapman S.B."/>
            <person name="Chen Z."/>
            <person name="Freedman E."/>
            <person name="Gellesch M."/>
            <person name="Goldberg J."/>
            <person name="Griggs A."/>
            <person name="Gujja S."/>
            <person name="Heilman E."/>
            <person name="Heiman D."/>
            <person name="Howarth C."/>
            <person name="Mehta T."/>
            <person name="Neiman D."/>
            <person name="Pearson M."/>
            <person name="Roberts A."/>
            <person name="Saif S."/>
            <person name="Shea T."/>
            <person name="Shenoy N."/>
            <person name="Sisk P."/>
            <person name="Stolte C."/>
            <person name="Sykes S."/>
            <person name="White J."/>
            <person name="Yandava C."/>
            <person name="Haas B."/>
            <person name="Nusbaum C."/>
            <person name="Birren B."/>
        </authorList>
    </citation>
    <scope>NUCLEOTIDE SEQUENCE [LARGE SCALE GENOMIC DNA]</scope>
    <source>
        <strain evidence="9 10">NRRL 6337</strain>
    </source>
</reference>
<dbReference type="SMART" id="SM00220">
    <property type="entry name" value="S_TKc"/>
    <property type="match status" value="1"/>
</dbReference>
<dbReference type="InterPro" id="IPR008271">
    <property type="entry name" value="Ser/Thr_kinase_AS"/>
</dbReference>
<dbReference type="SUPFAM" id="SSF56112">
    <property type="entry name" value="Protein kinase-like (PK-like)"/>
    <property type="match status" value="1"/>
</dbReference>
<evidence type="ECO:0000256" key="4">
    <source>
        <dbReference type="ARBA" id="ARBA00022777"/>
    </source>
</evidence>
<name>A0A086TLP3_9FUNG</name>
<evidence type="ECO:0000256" key="1">
    <source>
        <dbReference type="ARBA" id="ARBA00022527"/>
    </source>
</evidence>
<dbReference type="Proteomes" id="UP000243308">
    <property type="component" value="Unassembled WGS sequence"/>
</dbReference>
<dbReference type="Gene3D" id="3.30.200.20">
    <property type="entry name" value="Phosphorylase Kinase, domain 1"/>
    <property type="match status" value="1"/>
</dbReference>
<evidence type="ECO:0000256" key="2">
    <source>
        <dbReference type="ARBA" id="ARBA00022679"/>
    </source>
</evidence>
<keyword evidence="5 6" id="KW-0067">ATP-binding</keyword>